<dbReference type="InterPro" id="IPR006458">
    <property type="entry name" value="Ovate_C"/>
</dbReference>
<organism evidence="9 10">
    <name type="scientific">Canna indica</name>
    <name type="common">Indian-shot</name>
    <dbReference type="NCBI Taxonomy" id="4628"/>
    <lineage>
        <taxon>Eukaryota</taxon>
        <taxon>Viridiplantae</taxon>
        <taxon>Streptophyta</taxon>
        <taxon>Embryophyta</taxon>
        <taxon>Tracheophyta</taxon>
        <taxon>Spermatophyta</taxon>
        <taxon>Magnoliopsida</taxon>
        <taxon>Liliopsida</taxon>
        <taxon>Zingiberales</taxon>
        <taxon>Cannaceae</taxon>
        <taxon>Canna</taxon>
    </lineage>
</organism>
<evidence type="ECO:0000256" key="6">
    <source>
        <dbReference type="RuleBase" id="RU367028"/>
    </source>
</evidence>
<dbReference type="InterPro" id="IPR025830">
    <property type="entry name" value="DNA_bnd_dom_ovate"/>
</dbReference>
<evidence type="ECO:0000256" key="2">
    <source>
        <dbReference type="ARBA" id="ARBA00022491"/>
    </source>
</evidence>
<dbReference type="EMBL" id="CP136893">
    <property type="protein sequence ID" value="WOL04847.1"/>
    <property type="molecule type" value="Genomic_DNA"/>
</dbReference>
<dbReference type="GO" id="GO:0005634">
    <property type="term" value="C:nucleus"/>
    <property type="evidence" value="ECO:0007669"/>
    <property type="project" value="UniProtKB-SubCell"/>
</dbReference>
<keyword evidence="10" id="KW-1185">Reference proteome</keyword>
<dbReference type="AlphaFoldDB" id="A0AAQ3KEC3"/>
<dbReference type="Pfam" id="PF04844">
    <property type="entry name" value="Ovate"/>
    <property type="match status" value="1"/>
</dbReference>
<evidence type="ECO:0000256" key="4">
    <source>
        <dbReference type="ARBA" id="ARBA00023163"/>
    </source>
</evidence>
<accession>A0AAQ3KEC3</accession>
<evidence type="ECO:0000256" key="1">
    <source>
        <dbReference type="ARBA" id="ARBA00004123"/>
    </source>
</evidence>
<evidence type="ECO:0000313" key="10">
    <source>
        <dbReference type="Proteomes" id="UP001327560"/>
    </source>
</evidence>
<dbReference type="PROSITE" id="PS51754">
    <property type="entry name" value="OVATE"/>
    <property type="match status" value="1"/>
</dbReference>
<keyword evidence="2 6" id="KW-0678">Repressor</keyword>
<evidence type="ECO:0000259" key="8">
    <source>
        <dbReference type="PROSITE" id="PS51754"/>
    </source>
</evidence>
<dbReference type="PANTHER" id="PTHR33057">
    <property type="entry name" value="TRANSCRIPTION REPRESSOR OFP7-RELATED"/>
    <property type="match status" value="1"/>
</dbReference>
<keyword evidence="5 6" id="KW-0539">Nucleus</keyword>
<evidence type="ECO:0000256" key="3">
    <source>
        <dbReference type="ARBA" id="ARBA00023015"/>
    </source>
</evidence>
<comment type="subcellular location">
    <subcellularLocation>
        <location evidence="1 6">Nucleus</location>
    </subcellularLocation>
</comment>
<gene>
    <name evidence="9" type="ORF">Cni_G13569</name>
</gene>
<dbReference type="GO" id="GO:0003677">
    <property type="term" value="F:DNA binding"/>
    <property type="evidence" value="ECO:0007669"/>
    <property type="project" value="InterPro"/>
</dbReference>
<dbReference type="GO" id="GO:0045892">
    <property type="term" value="P:negative regulation of DNA-templated transcription"/>
    <property type="evidence" value="ECO:0007669"/>
    <property type="project" value="UniProtKB-UniRule"/>
</dbReference>
<keyword evidence="4 6" id="KW-0804">Transcription</keyword>
<evidence type="ECO:0000313" key="9">
    <source>
        <dbReference type="EMBL" id="WOL04847.1"/>
    </source>
</evidence>
<dbReference type="Pfam" id="PF13724">
    <property type="entry name" value="DNA_binding_2"/>
    <property type="match status" value="1"/>
</dbReference>
<comment type="function">
    <text evidence="6">Transcriptional repressor that regulates multiple aspects of plant growth and development.</text>
</comment>
<name>A0AAQ3KEC3_9LILI</name>
<protein>
    <recommendedName>
        <fullName evidence="6">Transcription repressor</fullName>
    </recommendedName>
    <alternativeName>
        <fullName evidence="6">Ovate family protein</fullName>
    </alternativeName>
</protein>
<dbReference type="PANTHER" id="PTHR33057:SF82">
    <property type="entry name" value="TRANSCRIPTION REPRESSOR OFP5"/>
    <property type="match status" value="1"/>
</dbReference>
<feature type="compositionally biased region" description="Low complexity" evidence="7">
    <location>
        <begin position="34"/>
        <end position="56"/>
    </location>
</feature>
<evidence type="ECO:0000256" key="7">
    <source>
        <dbReference type="SAM" id="MobiDB-lite"/>
    </source>
</evidence>
<evidence type="ECO:0000256" key="5">
    <source>
        <dbReference type="ARBA" id="ARBA00023242"/>
    </source>
</evidence>
<dbReference type="Proteomes" id="UP001327560">
    <property type="component" value="Chromosome 4"/>
</dbReference>
<proteinExistence type="predicted"/>
<dbReference type="NCBIfam" id="TIGR01568">
    <property type="entry name" value="A_thal_3678"/>
    <property type="match status" value="1"/>
</dbReference>
<sequence length="353" mass="39250">MGKKYRFRLSDMMPNTWFYKLKDMGQRASKNQTSAQGRSQQRPSRSPAAAAMPSQAKLLPGRGSLYHSSRAESDRLSFSPTHRRTAPDAHFPVEPPRKSKKSSRRKPVVGAPAKPRSVTSPVAAGCSCHSCKESVPEFPPVVSPETPFCQRDYYVDYEEFASWTRSCRCRVTSSAATDIIVDINANTPSAPKVEQLNESDSVSELSLAPIITKPAAKEAEFEDKNVVEKEQGKSQARRVSSPALRRLRMRANSPRIPSNKKVQAPRGRRTTAAAALQRKGGLSASLAVVKASSDPQRDFKESMMEMIVENNIRASKDLEELLACYLSLNSNEYHGAIVKAFEQIWFHLTHIEI</sequence>
<feature type="domain" description="OVATE" evidence="8">
    <location>
        <begin position="288"/>
        <end position="347"/>
    </location>
</feature>
<feature type="region of interest" description="Disordered" evidence="7">
    <location>
        <begin position="23"/>
        <end position="121"/>
    </location>
</feature>
<keyword evidence="3 6" id="KW-0805">Transcription regulation</keyword>
<feature type="compositionally biased region" description="Basic residues" evidence="7">
    <location>
        <begin position="98"/>
        <end position="107"/>
    </location>
</feature>
<reference evidence="9 10" key="1">
    <citation type="submission" date="2023-10" db="EMBL/GenBank/DDBJ databases">
        <title>Chromosome-scale genome assembly provides insights into flower coloration mechanisms of Canna indica.</title>
        <authorList>
            <person name="Li C."/>
        </authorList>
    </citation>
    <scope>NUCLEOTIDE SEQUENCE [LARGE SCALE GENOMIC DNA]</scope>
    <source>
        <tissue evidence="9">Flower</tissue>
    </source>
</reference>
<dbReference type="InterPro" id="IPR038933">
    <property type="entry name" value="Ovate"/>
</dbReference>